<dbReference type="InterPro" id="IPR008688">
    <property type="entry name" value="ATP_synth_Bsub_B/MI25"/>
</dbReference>
<dbReference type="GO" id="GO:0045259">
    <property type="term" value="C:proton-transporting ATP synthase complex"/>
    <property type="evidence" value="ECO:0007669"/>
    <property type="project" value="UniProtKB-KW"/>
</dbReference>
<proteinExistence type="predicted"/>
<keyword evidence="5" id="KW-0406">Ion transport</keyword>
<evidence type="ECO:0000313" key="8">
    <source>
        <dbReference type="EMBL" id="BBH10672.1"/>
    </source>
</evidence>
<geneLocation type="mitochondrion" evidence="8"/>
<evidence type="ECO:0000256" key="5">
    <source>
        <dbReference type="ARBA" id="ARBA00023065"/>
    </source>
</evidence>
<gene>
    <name evidence="8" type="primary">atp4</name>
</gene>
<comment type="subcellular location">
    <subcellularLocation>
        <location evidence="1">Mitochondrion membrane</location>
    </subcellularLocation>
</comment>
<evidence type="ECO:0000256" key="4">
    <source>
        <dbReference type="ARBA" id="ARBA00022781"/>
    </source>
</evidence>
<dbReference type="EMBL" id="AP019296">
    <property type="protein sequence ID" value="BBH10672.1"/>
    <property type="molecule type" value="Genomic_DNA"/>
</dbReference>
<reference evidence="8" key="1">
    <citation type="journal article" date="2019" name="Mitochondrial DNA Part B Resour">
        <title>Complete sequence of mitochondrial DNA of red alga dulse Palmaria palmata (Linnaeus) Weber and Mohr in Japan.</title>
        <authorList>
            <person name="Kumagai Y."/>
            <person name="Tsubouchi R."/>
            <person name="Miyabe Y."/>
            <person name="Takeda T."/>
            <person name="Adachi K."/>
            <person name="Yasui H."/>
            <person name="Kishimura H."/>
        </authorList>
    </citation>
    <scope>NUCLEOTIDE SEQUENCE</scope>
</reference>
<evidence type="ECO:0000256" key="7">
    <source>
        <dbReference type="ARBA" id="ARBA00023136"/>
    </source>
</evidence>
<dbReference type="GO" id="GO:0015078">
    <property type="term" value="F:proton transmembrane transporter activity"/>
    <property type="evidence" value="ECO:0007669"/>
    <property type="project" value="InterPro"/>
</dbReference>
<evidence type="ECO:0000256" key="6">
    <source>
        <dbReference type="ARBA" id="ARBA00023128"/>
    </source>
</evidence>
<keyword evidence="7" id="KW-0472">Membrane</keyword>
<protein>
    <submittedName>
        <fullName evidence="8">ATP synthase F0 subunit 4</fullName>
    </submittedName>
</protein>
<sequence>MLNYLVLLILSTTVLIKHNIILLNEETLILICFITFFWLGTKNLSGGINDNLEGKISTVKNNLEGSLKTSLLNLQNLLDMQKRFWDLLQNFKQLGYNCLKFTGLITDAIVANSAQSLLELFPQKLQFTARLENQTAKLLSKLIILKLKKIVELKGFYSSVMSNPHFVCSNKIVVRECIQKIGSVK</sequence>
<evidence type="ECO:0000256" key="2">
    <source>
        <dbReference type="ARBA" id="ARBA00022448"/>
    </source>
</evidence>
<dbReference type="AlphaFoldDB" id="A0A5K7TMU6"/>
<organism evidence="8">
    <name type="scientific">Palmaria palmata</name>
    <name type="common">Dulse</name>
    <name type="synonym">Rhodymenia palmata</name>
    <dbReference type="NCBI Taxonomy" id="2822"/>
    <lineage>
        <taxon>Eukaryota</taxon>
        <taxon>Rhodophyta</taxon>
        <taxon>Florideophyceae</taxon>
        <taxon>Nemaliophycidae</taxon>
        <taxon>Palmariales</taxon>
        <taxon>Palmariaceae</taxon>
        <taxon>Palmaria</taxon>
    </lineage>
</organism>
<evidence type="ECO:0000256" key="1">
    <source>
        <dbReference type="ARBA" id="ARBA00004325"/>
    </source>
</evidence>
<keyword evidence="4" id="KW-0375">Hydrogen ion transport</keyword>
<accession>A0A5K7TMU6</accession>
<name>A0A5K7TMU6_PALPL</name>
<dbReference type="Pfam" id="PF05405">
    <property type="entry name" value="Mt_ATP-synt_B"/>
    <property type="match status" value="1"/>
</dbReference>
<evidence type="ECO:0000256" key="3">
    <source>
        <dbReference type="ARBA" id="ARBA00022547"/>
    </source>
</evidence>
<dbReference type="GO" id="GO:0031966">
    <property type="term" value="C:mitochondrial membrane"/>
    <property type="evidence" value="ECO:0007669"/>
    <property type="project" value="UniProtKB-SubCell"/>
</dbReference>
<keyword evidence="6 8" id="KW-0496">Mitochondrion</keyword>
<dbReference type="GO" id="GO:0015986">
    <property type="term" value="P:proton motive force-driven ATP synthesis"/>
    <property type="evidence" value="ECO:0007669"/>
    <property type="project" value="InterPro"/>
</dbReference>
<keyword evidence="3" id="KW-0138">CF(0)</keyword>
<keyword evidence="2" id="KW-0813">Transport</keyword>